<dbReference type="GO" id="GO:0005634">
    <property type="term" value="C:nucleus"/>
    <property type="evidence" value="ECO:0007669"/>
    <property type="project" value="TreeGrafter"/>
</dbReference>
<dbReference type="GO" id="GO:0006351">
    <property type="term" value="P:DNA-templated transcription"/>
    <property type="evidence" value="ECO:0007669"/>
    <property type="project" value="InterPro"/>
</dbReference>
<accession>A0A9W9HUJ6</accession>
<dbReference type="GO" id="GO:0000978">
    <property type="term" value="F:RNA polymerase II cis-regulatory region sequence-specific DNA binding"/>
    <property type="evidence" value="ECO:0007669"/>
    <property type="project" value="TreeGrafter"/>
</dbReference>
<dbReference type="Proteomes" id="UP001146351">
    <property type="component" value="Unassembled WGS sequence"/>
</dbReference>
<sequence>MDPFHASSEPNARKRRRPALSCEQCRRRKVRCDREMPCGPCTKSQPQLTCEYVHEGKAALDARRDVSSGNDEPASCVGDATRIAELERTIQGLQGRLQSLEQIVQAPGASRLGLESPTDDNAHRPGNVSHGLDSQFAPGRPRPDSRTGQPEPPQTLIPPLVPRLKGTDEKARLFGTTHWAIVFQQFRLLRQVRSTASYTDGAQNDISKLLKEIRSLRRSIKGRQTPALADPAPGLLNDVPPRVLCDKLVQDYLRTLGLIYRVLHVPTFYQEYERFWDNPGASSTGFVMKLLLMLAIGSIFHCRPGPSNELALPIRKWIYAAQWWISGPFEKETNNLGGLQVYCLLLICRQGHAIEKESNWTSAGTLLRLAINQGLHRDPANFPSLSVFDAEMRRRIWAAVLELNVQLAIDAAMPPLLALEDFDTRPPSNLNDKDFDRTTSSVPQSKSMDDYTDSSLQILLSGSFPTRLRITRSINECSRAQAYETALRLGSELSTACREMTLIFQKFFSATTSHSTFPPTAFHHRLMDTLLRRFLLNLYRPFTVEAVKDPRFYLSRKLSVDSALIMTSYGDLPSSQRPEDQTSLQDFQRLAFSGAGLFKCHLSLDVMIVIALELITQVEETAADPPGSDLLPLNPADQIAQAARAPLVQALDRTKEHLYDSLVAGIPSMKRYCLLGGILAQVQSIPREEQAAWKRIQAAFMESMKTCRSLLQQYISADDASLNTPADGSTGGSTGWTSESAIGSSLESDYALPILGLDDLDFWDIPAFVDTSTFDPAQLQS</sequence>
<evidence type="ECO:0000256" key="7">
    <source>
        <dbReference type="SAM" id="MobiDB-lite"/>
    </source>
</evidence>
<dbReference type="GO" id="GO:0008270">
    <property type="term" value="F:zinc ion binding"/>
    <property type="evidence" value="ECO:0007669"/>
    <property type="project" value="InterPro"/>
</dbReference>
<dbReference type="PANTHER" id="PTHR31944">
    <property type="entry name" value="HEME-RESPONSIVE ZINC FINGER TRANSCRIPTION FACTOR HAP1"/>
    <property type="match status" value="1"/>
</dbReference>
<dbReference type="InterPro" id="IPR051430">
    <property type="entry name" value="Fungal_TF_Env_Response"/>
</dbReference>
<keyword evidence="2" id="KW-0862">Zinc</keyword>
<evidence type="ECO:0000256" key="1">
    <source>
        <dbReference type="ARBA" id="ARBA00022723"/>
    </source>
</evidence>
<keyword evidence="3" id="KW-0805">Transcription regulation</keyword>
<dbReference type="InterPro" id="IPR036864">
    <property type="entry name" value="Zn2-C6_fun-type_DNA-bd_sf"/>
</dbReference>
<dbReference type="SUPFAM" id="SSF57701">
    <property type="entry name" value="Zn2/Cys6 DNA-binding domain"/>
    <property type="match status" value="1"/>
</dbReference>
<protein>
    <recommendedName>
        <fullName evidence="8">Zn(2)-C6 fungal-type domain-containing protein</fullName>
    </recommendedName>
</protein>
<reference evidence="9" key="1">
    <citation type="submission" date="2022-11" db="EMBL/GenBank/DDBJ databases">
        <authorList>
            <person name="Petersen C."/>
        </authorList>
    </citation>
    <scope>NUCLEOTIDE SEQUENCE</scope>
    <source>
        <strain evidence="9">IBT 21917</strain>
    </source>
</reference>
<evidence type="ECO:0000256" key="6">
    <source>
        <dbReference type="ARBA" id="ARBA00023242"/>
    </source>
</evidence>
<evidence type="ECO:0000256" key="5">
    <source>
        <dbReference type="ARBA" id="ARBA00023163"/>
    </source>
</evidence>
<keyword evidence="1" id="KW-0479">Metal-binding</keyword>
<dbReference type="PANTHER" id="PTHR31944:SF129">
    <property type="entry name" value="ASPYRIDONES CLUSTER REGULATOR APDR-RELATED"/>
    <property type="match status" value="1"/>
</dbReference>
<dbReference type="InterPro" id="IPR001138">
    <property type="entry name" value="Zn2Cys6_DnaBD"/>
</dbReference>
<evidence type="ECO:0000256" key="2">
    <source>
        <dbReference type="ARBA" id="ARBA00022833"/>
    </source>
</evidence>
<dbReference type="Pfam" id="PF04082">
    <property type="entry name" value="Fungal_trans"/>
    <property type="match status" value="1"/>
</dbReference>
<dbReference type="EMBL" id="JAPQKO010000006">
    <property type="protein sequence ID" value="KAJ5156465.1"/>
    <property type="molecule type" value="Genomic_DNA"/>
</dbReference>
<dbReference type="PROSITE" id="PS00463">
    <property type="entry name" value="ZN2_CY6_FUNGAL_1"/>
    <property type="match status" value="1"/>
</dbReference>
<keyword evidence="6" id="KW-0539">Nucleus</keyword>
<dbReference type="SMART" id="SM00906">
    <property type="entry name" value="Fungal_trans"/>
    <property type="match status" value="1"/>
</dbReference>
<evidence type="ECO:0000259" key="8">
    <source>
        <dbReference type="PROSITE" id="PS50048"/>
    </source>
</evidence>
<feature type="region of interest" description="Disordered" evidence="7">
    <location>
        <begin position="111"/>
        <end position="162"/>
    </location>
</feature>
<dbReference type="Pfam" id="PF00172">
    <property type="entry name" value="Zn_clus"/>
    <property type="match status" value="1"/>
</dbReference>
<evidence type="ECO:0000256" key="4">
    <source>
        <dbReference type="ARBA" id="ARBA00023125"/>
    </source>
</evidence>
<feature type="domain" description="Zn(2)-C6 fungal-type" evidence="8">
    <location>
        <begin position="21"/>
        <end position="52"/>
    </location>
</feature>
<name>A0A9W9HUJ6_9EURO</name>
<comment type="caution">
    <text evidence="9">The sequence shown here is derived from an EMBL/GenBank/DDBJ whole genome shotgun (WGS) entry which is preliminary data.</text>
</comment>
<feature type="region of interest" description="Disordered" evidence="7">
    <location>
        <begin position="428"/>
        <end position="449"/>
    </location>
</feature>
<evidence type="ECO:0000313" key="10">
    <source>
        <dbReference type="Proteomes" id="UP001146351"/>
    </source>
</evidence>
<gene>
    <name evidence="9" type="ORF">N7492_009268</name>
</gene>
<feature type="compositionally biased region" description="Pro residues" evidence="7">
    <location>
        <begin position="150"/>
        <end position="161"/>
    </location>
</feature>
<dbReference type="OrthoDB" id="4337792at2759"/>
<proteinExistence type="predicted"/>
<keyword evidence="5" id="KW-0804">Transcription</keyword>
<reference evidence="9" key="2">
    <citation type="journal article" date="2023" name="IMA Fungus">
        <title>Comparative genomic study of the Penicillium genus elucidates a diverse pangenome and 15 lateral gene transfer events.</title>
        <authorList>
            <person name="Petersen C."/>
            <person name="Sorensen T."/>
            <person name="Nielsen M.R."/>
            <person name="Sondergaard T.E."/>
            <person name="Sorensen J.L."/>
            <person name="Fitzpatrick D.A."/>
            <person name="Frisvad J.C."/>
            <person name="Nielsen K.L."/>
        </authorList>
    </citation>
    <scope>NUCLEOTIDE SEQUENCE</scope>
    <source>
        <strain evidence="9">IBT 21917</strain>
    </source>
</reference>
<dbReference type="SMART" id="SM00066">
    <property type="entry name" value="GAL4"/>
    <property type="match status" value="1"/>
</dbReference>
<evidence type="ECO:0000256" key="3">
    <source>
        <dbReference type="ARBA" id="ARBA00023015"/>
    </source>
</evidence>
<dbReference type="PROSITE" id="PS50048">
    <property type="entry name" value="ZN2_CY6_FUNGAL_2"/>
    <property type="match status" value="1"/>
</dbReference>
<dbReference type="AlphaFoldDB" id="A0A9W9HUJ6"/>
<dbReference type="CDD" id="cd12148">
    <property type="entry name" value="fungal_TF_MHR"/>
    <property type="match status" value="1"/>
</dbReference>
<dbReference type="GO" id="GO:0001228">
    <property type="term" value="F:DNA-binding transcription activator activity, RNA polymerase II-specific"/>
    <property type="evidence" value="ECO:0007669"/>
    <property type="project" value="TreeGrafter"/>
</dbReference>
<dbReference type="CDD" id="cd00067">
    <property type="entry name" value="GAL4"/>
    <property type="match status" value="1"/>
</dbReference>
<dbReference type="Gene3D" id="4.10.240.10">
    <property type="entry name" value="Zn(2)-C6 fungal-type DNA-binding domain"/>
    <property type="match status" value="1"/>
</dbReference>
<keyword evidence="10" id="KW-1185">Reference proteome</keyword>
<keyword evidence="4" id="KW-0238">DNA-binding</keyword>
<organism evidence="9 10">
    <name type="scientific">Penicillium capsulatum</name>
    <dbReference type="NCBI Taxonomy" id="69766"/>
    <lineage>
        <taxon>Eukaryota</taxon>
        <taxon>Fungi</taxon>
        <taxon>Dikarya</taxon>
        <taxon>Ascomycota</taxon>
        <taxon>Pezizomycotina</taxon>
        <taxon>Eurotiomycetes</taxon>
        <taxon>Eurotiomycetidae</taxon>
        <taxon>Eurotiales</taxon>
        <taxon>Aspergillaceae</taxon>
        <taxon>Penicillium</taxon>
    </lineage>
</organism>
<dbReference type="InterPro" id="IPR007219">
    <property type="entry name" value="XnlR_reg_dom"/>
</dbReference>
<evidence type="ECO:0000313" key="9">
    <source>
        <dbReference type="EMBL" id="KAJ5156465.1"/>
    </source>
</evidence>